<dbReference type="RefSeq" id="WP_345625026.1">
    <property type="nucleotide sequence ID" value="NZ_BAABJQ010000001.1"/>
</dbReference>
<dbReference type="Proteomes" id="UP001501570">
    <property type="component" value="Unassembled WGS sequence"/>
</dbReference>
<reference evidence="2" key="1">
    <citation type="journal article" date="2019" name="Int. J. Syst. Evol. Microbiol.">
        <title>The Global Catalogue of Microorganisms (GCM) 10K type strain sequencing project: providing services to taxonomists for standard genome sequencing and annotation.</title>
        <authorList>
            <consortium name="The Broad Institute Genomics Platform"/>
            <consortium name="The Broad Institute Genome Sequencing Center for Infectious Disease"/>
            <person name="Wu L."/>
            <person name="Ma J."/>
        </authorList>
    </citation>
    <scope>NUCLEOTIDE SEQUENCE [LARGE SCALE GENOMIC DNA]</scope>
    <source>
        <strain evidence="2">JCM 18304</strain>
    </source>
</reference>
<accession>A0ABP9RHW6</accession>
<gene>
    <name evidence="1" type="ORF">GCM10023322_00880</name>
</gene>
<evidence type="ECO:0000313" key="1">
    <source>
        <dbReference type="EMBL" id="GAA5177089.1"/>
    </source>
</evidence>
<name>A0ABP9RHW6_9ACTN</name>
<evidence type="ECO:0000313" key="2">
    <source>
        <dbReference type="Proteomes" id="UP001501570"/>
    </source>
</evidence>
<comment type="caution">
    <text evidence="1">The sequence shown here is derived from an EMBL/GenBank/DDBJ whole genome shotgun (WGS) entry which is preliminary data.</text>
</comment>
<keyword evidence="2" id="KW-1185">Reference proteome</keyword>
<organism evidence="1 2">
    <name type="scientific">Rugosimonospora acidiphila</name>
    <dbReference type="NCBI Taxonomy" id="556531"/>
    <lineage>
        <taxon>Bacteria</taxon>
        <taxon>Bacillati</taxon>
        <taxon>Actinomycetota</taxon>
        <taxon>Actinomycetes</taxon>
        <taxon>Micromonosporales</taxon>
        <taxon>Micromonosporaceae</taxon>
        <taxon>Rugosimonospora</taxon>
    </lineage>
</organism>
<protein>
    <submittedName>
        <fullName evidence="1">Uncharacterized protein</fullName>
    </submittedName>
</protein>
<proteinExistence type="predicted"/>
<dbReference type="Gene3D" id="3.20.20.80">
    <property type="entry name" value="Glycosidases"/>
    <property type="match status" value="1"/>
</dbReference>
<dbReference type="EMBL" id="BAABJQ010000001">
    <property type="protein sequence ID" value="GAA5177089.1"/>
    <property type="molecule type" value="Genomic_DNA"/>
</dbReference>
<sequence>MPDHIFFGSAPKGPSCERWAGTNVGIVNPMTMDFGSSREWGDAVIAAANSTLTQMAAIWPDLTSAALHRMLGVTPMIGRITTPARSSASRTGRSWFTGIFGGFTG</sequence>